<dbReference type="EMBL" id="CP043494">
    <property type="protein sequence ID" value="WNG52949.1"/>
    <property type="molecule type" value="Genomic_DNA"/>
</dbReference>
<dbReference type="Gene3D" id="3.30.720.120">
    <property type="match status" value="1"/>
</dbReference>
<evidence type="ECO:0000313" key="4">
    <source>
        <dbReference type="Proteomes" id="UP001611383"/>
    </source>
</evidence>
<gene>
    <name evidence="3" type="ORF">F0U60_45460</name>
</gene>
<feature type="domain" description="VOC" evidence="2">
    <location>
        <begin position="47"/>
        <end position="172"/>
    </location>
</feature>
<dbReference type="PANTHER" id="PTHR34109:SF1">
    <property type="entry name" value="VOC DOMAIN-CONTAINING PROTEIN"/>
    <property type="match status" value="1"/>
</dbReference>
<dbReference type="Pfam" id="PF00903">
    <property type="entry name" value="Glyoxalase"/>
    <property type="match status" value="1"/>
</dbReference>
<dbReference type="SUPFAM" id="SSF54593">
    <property type="entry name" value="Glyoxalase/Bleomycin resistance protein/Dihydroxybiphenyl dioxygenase"/>
    <property type="match status" value="1"/>
</dbReference>
<name>A0ABY9XC82_9BACT</name>
<reference evidence="3 4" key="1">
    <citation type="submission" date="2019-08" db="EMBL/GenBank/DDBJ databases">
        <title>Archangium and Cystobacter genomes.</title>
        <authorList>
            <person name="Chen I.-C.K."/>
            <person name="Wielgoss S."/>
        </authorList>
    </citation>
    <scope>NUCLEOTIDE SEQUENCE [LARGE SCALE GENOMIC DNA]</scope>
    <source>
        <strain evidence="3 4">Cbm 6</strain>
    </source>
</reference>
<accession>A0ABY9XC82</accession>
<dbReference type="InterPro" id="IPR037523">
    <property type="entry name" value="VOC_core"/>
</dbReference>
<dbReference type="InterPro" id="IPR004360">
    <property type="entry name" value="Glyas_Fos-R_dOase_dom"/>
</dbReference>
<evidence type="ECO:0000256" key="1">
    <source>
        <dbReference type="SAM" id="MobiDB-lite"/>
    </source>
</evidence>
<protein>
    <submittedName>
        <fullName evidence="3">VOC family protein</fullName>
    </submittedName>
</protein>
<dbReference type="PANTHER" id="PTHR34109">
    <property type="entry name" value="BNAUNNG04460D PROTEIN-RELATED"/>
    <property type="match status" value="1"/>
</dbReference>
<evidence type="ECO:0000259" key="2">
    <source>
        <dbReference type="PROSITE" id="PS51819"/>
    </source>
</evidence>
<dbReference type="InterPro" id="IPR029068">
    <property type="entry name" value="Glyas_Bleomycin-R_OHBP_Dase"/>
</dbReference>
<evidence type="ECO:0000313" key="3">
    <source>
        <dbReference type="EMBL" id="WNG52949.1"/>
    </source>
</evidence>
<dbReference type="CDD" id="cd07246">
    <property type="entry name" value="VOC_like"/>
    <property type="match status" value="1"/>
</dbReference>
<dbReference type="Gene3D" id="3.30.720.110">
    <property type="match status" value="1"/>
</dbReference>
<feature type="region of interest" description="Disordered" evidence="1">
    <location>
        <begin position="176"/>
        <end position="196"/>
    </location>
</feature>
<proteinExistence type="predicted"/>
<sequence>MKKLTQAAGRAREATRKVKTVAKKVAKKAVAKAPTKARKKVQPIPKGYHIVTPSLIVRGAAQAIEFYKKAFGAKELYRMEGPDGKMLHSEIKIGDSIVMIGDEYPDMGASSPQSIGGSASSLMIYTRDVDALFNQAVAAGAKVAMPVADMFWGDRYGKVTDPFGHQWQLATHKEDISPKEMKRRAAAAMSAPPQNP</sequence>
<dbReference type="PROSITE" id="PS51819">
    <property type="entry name" value="VOC"/>
    <property type="match status" value="1"/>
</dbReference>
<dbReference type="Proteomes" id="UP001611383">
    <property type="component" value="Chromosome"/>
</dbReference>
<keyword evidence="4" id="KW-1185">Reference proteome</keyword>
<organism evidence="3 4">
    <name type="scientific">Archangium minus</name>
    <dbReference type="NCBI Taxonomy" id="83450"/>
    <lineage>
        <taxon>Bacteria</taxon>
        <taxon>Pseudomonadati</taxon>
        <taxon>Myxococcota</taxon>
        <taxon>Myxococcia</taxon>
        <taxon>Myxococcales</taxon>
        <taxon>Cystobacterineae</taxon>
        <taxon>Archangiaceae</taxon>
        <taxon>Archangium</taxon>
    </lineage>
</organism>